<proteinExistence type="predicted"/>
<reference evidence="2" key="1">
    <citation type="submission" date="2022-10" db="EMBL/GenBank/DDBJ databases">
        <authorList>
            <person name="Chen Y."/>
            <person name="Dougan E. K."/>
            <person name="Chan C."/>
            <person name="Rhodes N."/>
            <person name="Thang M."/>
        </authorList>
    </citation>
    <scope>NUCLEOTIDE SEQUENCE</scope>
</reference>
<evidence type="ECO:0000259" key="1">
    <source>
        <dbReference type="Pfam" id="PF08148"/>
    </source>
</evidence>
<dbReference type="Proteomes" id="UP001152797">
    <property type="component" value="Unassembled WGS sequence"/>
</dbReference>
<keyword evidence="4" id="KW-0347">Helicase</keyword>
<sequence>MAVCDGEPMIKARINPQLCETALQWASGQDFTSAVLSSRVAIGREGLVTRTLRRLDELMREITFVLRHDLASPEAAQAIQNARLLARRGVLAAPSAYLGEAEDRVAEEIEAEPPWPNQMWPPGHQGDLDPLDLGFSQAACSRKFRAPPVAGGPEHILGLAAALCEGSIRSSDVRPESIYWFRHRFYSLDNRRLAAFRLFRLKCEDAKVLVIVLNRRQALEQLWLRKFSTGFTGGQKIRITQTDRFVGITREQCTYGCNLWGANS</sequence>
<dbReference type="GO" id="GO:0004386">
    <property type="term" value="F:helicase activity"/>
    <property type="evidence" value="ECO:0007669"/>
    <property type="project" value="UniProtKB-KW"/>
</dbReference>
<dbReference type="EMBL" id="CAMXCT020006671">
    <property type="protein sequence ID" value="CAL1171426.1"/>
    <property type="molecule type" value="Genomic_DNA"/>
</dbReference>
<dbReference type="InterPro" id="IPR012961">
    <property type="entry name" value="Ski2/MTR4_C"/>
</dbReference>
<dbReference type="EMBL" id="CAMXCT010006671">
    <property type="protein sequence ID" value="CAI4018051.1"/>
    <property type="molecule type" value="Genomic_DNA"/>
</dbReference>
<dbReference type="OrthoDB" id="64767at2759"/>
<organism evidence="2">
    <name type="scientific">Cladocopium goreaui</name>
    <dbReference type="NCBI Taxonomy" id="2562237"/>
    <lineage>
        <taxon>Eukaryota</taxon>
        <taxon>Sar</taxon>
        <taxon>Alveolata</taxon>
        <taxon>Dinophyceae</taxon>
        <taxon>Suessiales</taxon>
        <taxon>Symbiodiniaceae</taxon>
        <taxon>Cladocopium</taxon>
    </lineage>
</organism>
<evidence type="ECO:0000313" key="4">
    <source>
        <dbReference type="EMBL" id="CAL4805363.1"/>
    </source>
</evidence>
<dbReference type="AlphaFoldDB" id="A0A9P1M047"/>
<dbReference type="Pfam" id="PF08148">
    <property type="entry name" value="DSHCT"/>
    <property type="match status" value="1"/>
</dbReference>
<accession>A0A9P1M047</accession>
<evidence type="ECO:0000313" key="2">
    <source>
        <dbReference type="EMBL" id="CAI4018051.1"/>
    </source>
</evidence>
<evidence type="ECO:0000313" key="3">
    <source>
        <dbReference type="EMBL" id="CAL1171426.1"/>
    </source>
</evidence>
<gene>
    <name evidence="2" type="ORF">C1SCF055_LOCUS42649</name>
</gene>
<protein>
    <submittedName>
        <fullName evidence="4">mRNA transport homolog 4 (Uncharacterized helicase W08D2.7)</fullName>
    </submittedName>
</protein>
<keyword evidence="5" id="KW-1185">Reference proteome</keyword>
<name>A0A9P1M047_9DINO</name>
<dbReference type="Gene3D" id="1.10.3380.30">
    <property type="match status" value="1"/>
</dbReference>
<reference evidence="3" key="2">
    <citation type="submission" date="2024-04" db="EMBL/GenBank/DDBJ databases">
        <authorList>
            <person name="Chen Y."/>
            <person name="Shah S."/>
            <person name="Dougan E. K."/>
            <person name="Thang M."/>
            <person name="Chan C."/>
        </authorList>
    </citation>
    <scope>NUCLEOTIDE SEQUENCE [LARGE SCALE GENOMIC DNA]</scope>
</reference>
<feature type="domain" description="ATP-dependent RNA helicase Ski2/MTR4 C-terminal" evidence="1">
    <location>
        <begin position="10"/>
        <end position="91"/>
    </location>
</feature>
<comment type="caution">
    <text evidence="2">The sequence shown here is derived from an EMBL/GenBank/DDBJ whole genome shotgun (WGS) entry which is preliminary data.</text>
</comment>
<keyword evidence="4" id="KW-0067">ATP-binding</keyword>
<keyword evidence="4" id="KW-0547">Nucleotide-binding</keyword>
<keyword evidence="4" id="KW-0378">Hydrolase</keyword>
<dbReference type="EMBL" id="CAMXCT030006671">
    <property type="protein sequence ID" value="CAL4805363.1"/>
    <property type="molecule type" value="Genomic_DNA"/>
</dbReference>
<evidence type="ECO:0000313" key="5">
    <source>
        <dbReference type="Proteomes" id="UP001152797"/>
    </source>
</evidence>